<dbReference type="Gene3D" id="3.40.50.300">
    <property type="entry name" value="P-loop containing nucleotide triphosphate hydrolases"/>
    <property type="match status" value="1"/>
</dbReference>
<keyword evidence="3 5" id="KW-0067">ATP-binding</keyword>
<protein>
    <submittedName>
        <fullName evidence="5">ABC transporter ATP-binding protein</fullName>
    </submittedName>
</protein>
<dbReference type="InterPro" id="IPR027417">
    <property type="entry name" value="P-loop_NTPase"/>
</dbReference>
<dbReference type="InterPro" id="IPR017871">
    <property type="entry name" value="ABC_transporter-like_CS"/>
</dbReference>
<dbReference type="Pfam" id="PF00005">
    <property type="entry name" value="ABC_tran"/>
    <property type="match status" value="1"/>
</dbReference>
<keyword evidence="2" id="KW-0547">Nucleotide-binding</keyword>
<keyword evidence="6" id="KW-1185">Reference proteome</keyword>
<dbReference type="PROSITE" id="PS00211">
    <property type="entry name" value="ABC_TRANSPORTER_1"/>
    <property type="match status" value="1"/>
</dbReference>
<evidence type="ECO:0000256" key="3">
    <source>
        <dbReference type="ARBA" id="ARBA00022840"/>
    </source>
</evidence>
<evidence type="ECO:0000313" key="5">
    <source>
        <dbReference type="EMBL" id="RAI56058.1"/>
    </source>
</evidence>
<proteinExistence type="predicted"/>
<dbReference type="OrthoDB" id="9778547at2"/>
<dbReference type="InterPro" id="IPR003593">
    <property type="entry name" value="AAA+_ATPase"/>
</dbReference>
<dbReference type="EMBL" id="QLIX01000027">
    <property type="protein sequence ID" value="RAI56058.1"/>
    <property type="molecule type" value="Genomic_DNA"/>
</dbReference>
<evidence type="ECO:0000256" key="1">
    <source>
        <dbReference type="ARBA" id="ARBA00022448"/>
    </source>
</evidence>
<keyword evidence="1" id="KW-0813">Transport</keyword>
<dbReference type="PANTHER" id="PTHR42711:SF10">
    <property type="entry name" value="ABC TRANSPORTER ATP-BINDING PROTEIN"/>
    <property type="match status" value="1"/>
</dbReference>
<organism evidence="5 6">
    <name type="scientific">Roseicella frigidaeris</name>
    <dbReference type="NCBI Taxonomy" id="2230885"/>
    <lineage>
        <taxon>Bacteria</taxon>
        <taxon>Pseudomonadati</taxon>
        <taxon>Pseudomonadota</taxon>
        <taxon>Alphaproteobacteria</taxon>
        <taxon>Acetobacterales</taxon>
        <taxon>Roseomonadaceae</taxon>
        <taxon>Roseicella</taxon>
    </lineage>
</organism>
<evidence type="ECO:0000259" key="4">
    <source>
        <dbReference type="PROSITE" id="PS50893"/>
    </source>
</evidence>
<dbReference type="RefSeq" id="WP_111472181.1">
    <property type="nucleotide sequence ID" value="NZ_QLIX01000027.1"/>
</dbReference>
<evidence type="ECO:0000313" key="6">
    <source>
        <dbReference type="Proteomes" id="UP000249065"/>
    </source>
</evidence>
<feature type="domain" description="ABC transporter" evidence="4">
    <location>
        <begin position="10"/>
        <end position="244"/>
    </location>
</feature>
<dbReference type="SUPFAM" id="SSF52540">
    <property type="entry name" value="P-loop containing nucleoside triphosphate hydrolases"/>
    <property type="match status" value="1"/>
</dbReference>
<dbReference type="PANTHER" id="PTHR42711">
    <property type="entry name" value="ABC TRANSPORTER ATP-BINDING PROTEIN"/>
    <property type="match status" value="1"/>
</dbReference>
<dbReference type="SMART" id="SM00382">
    <property type="entry name" value="AAA"/>
    <property type="match status" value="1"/>
</dbReference>
<evidence type="ECO:0000256" key="2">
    <source>
        <dbReference type="ARBA" id="ARBA00022741"/>
    </source>
</evidence>
<dbReference type="InterPro" id="IPR050763">
    <property type="entry name" value="ABC_transporter_ATP-binding"/>
</dbReference>
<gene>
    <name evidence="5" type="ORF">DOO78_22725</name>
</gene>
<accession>A0A327M7L8</accession>
<dbReference type="GO" id="GO:0005524">
    <property type="term" value="F:ATP binding"/>
    <property type="evidence" value="ECO:0007669"/>
    <property type="project" value="UniProtKB-KW"/>
</dbReference>
<dbReference type="GO" id="GO:0016887">
    <property type="term" value="F:ATP hydrolysis activity"/>
    <property type="evidence" value="ECO:0007669"/>
    <property type="project" value="InterPro"/>
</dbReference>
<dbReference type="AlphaFoldDB" id="A0A327M7L8"/>
<name>A0A327M7L8_9PROT</name>
<comment type="caution">
    <text evidence="5">The sequence shown here is derived from an EMBL/GenBank/DDBJ whole genome shotgun (WGS) entry which is preliminary data.</text>
</comment>
<dbReference type="InterPro" id="IPR003439">
    <property type="entry name" value="ABC_transporter-like_ATP-bd"/>
</dbReference>
<dbReference type="Proteomes" id="UP000249065">
    <property type="component" value="Unassembled WGS sequence"/>
</dbReference>
<sequence>MGEGAPAAAIEIAGLEKVYSGSGGRAGKHALKGVSLTIPRGSIFGLLGPNGAGKSTLINILAGLVRKSSGQVRVWDIDPDVAPRAVRASIGVVPQELTLDPYFPARAALELQAGLFGIPKLARRTDELLAALGLADKADAPARSLSGGMRRRLMVAKALVHHPPVLVLDEPTAGVDVALRQQLWAYVQDLNRAGTTVLLTTHYLHEAEALCDRIAVLADGEIRANDTTDALLRRVEDKALTIELAVPLAEVPEALCRFHPVLAGPQALVFRYGRSSGAADEILAAVQSAGLVVRDLTTSQADLEQVFLDLFRRS</sequence>
<reference evidence="6" key="1">
    <citation type="submission" date="2018-06" db="EMBL/GenBank/DDBJ databases">
        <authorList>
            <person name="Khan S.A."/>
        </authorList>
    </citation>
    <scope>NUCLEOTIDE SEQUENCE [LARGE SCALE GENOMIC DNA]</scope>
    <source>
        <strain evidence="6">DB-1506</strain>
    </source>
</reference>
<dbReference type="PROSITE" id="PS50893">
    <property type="entry name" value="ABC_TRANSPORTER_2"/>
    <property type="match status" value="1"/>
</dbReference>